<dbReference type="Proteomes" id="UP001597010">
    <property type="component" value="Unassembled WGS sequence"/>
</dbReference>
<evidence type="ECO:0008006" key="4">
    <source>
        <dbReference type="Google" id="ProtNLM"/>
    </source>
</evidence>
<gene>
    <name evidence="2" type="ORF">ACFQZX_11760</name>
</gene>
<protein>
    <recommendedName>
        <fullName evidence="4">Cytochrome C and Quinol oxidase polypeptide I</fullName>
    </recommendedName>
</protein>
<keyword evidence="1" id="KW-0812">Transmembrane</keyword>
<keyword evidence="1" id="KW-1133">Transmembrane helix</keyword>
<feature type="transmembrane region" description="Helical" evidence="1">
    <location>
        <begin position="6"/>
        <end position="25"/>
    </location>
</feature>
<keyword evidence="3" id="KW-1185">Reference proteome</keyword>
<reference evidence="3" key="1">
    <citation type="journal article" date="2019" name="Int. J. Syst. Evol. Microbiol.">
        <title>The Global Catalogue of Microorganisms (GCM) 10K type strain sequencing project: providing services to taxonomists for standard genome sequencing and annotation.</title>
        <authorList>
            <consortium name="The Broad Institute Genomics Platform"/>
            <consortium name="The Broad Institute Genome Sequencing Center for Infectious Disease"/>
            <person name="Wu L."/>
            <person name="Ma J."/>
        </authorList>
    </citation>
    <scope>NUCLEOTIDE SEQUENCE [LARGE SCALE GENOMIC DNA]</scope>
    <source>
        <strain evidence="3">CCUG 61484</strain>
    </source>
</reference>
<evidence type="ECO:0000313" key="2">
    <source>
        <dbReference type="EMBL" id="MFD0794295.1"/>
    </source>
</evidence>
<comment type="caution">
    <text evidence="2">The sequence shown here is derived from an EMBL/GenBank/DDBJ whole genome shotgun (WGS) entry which is preliminary data.</text>
</comment>
<organism evidence="2 3">
    <name type="scientific">Mucilaginibacter litoreus</name>
    <dbReference type="NCBI Taxonomy" id="1048221"/>
    <lineage>
        <taxon>Bacteria</taxon>
        <taxon>Pseudomonadati</taxon>
        <taxon>Bacteroidota</taxon>
        <taxon>Sphingobacteriia</taxon>
        <taxon>Sphingobacteriales</taxon>
        <taxon>Sphingobacteriaceae</taxon>
        <taxon>Mucilaginibacter</taxon>
    </lineage>
</organism>
<feature type="transmembrane region" description="Helical" evidence="1">
    <location>
        <begin position="122"/>
        <end position="142"/>
    </location>
</feature>
<accession>A0ABW3ATW1</accession>
<feature type="transmembrane region" description="Helical" evidence="1">
    <location>
        <begin position="46"/>
        <end position="66"/>
    </location>
</feature>
<proteinExistence type="predicted"/>
<dbReference type="RefSeq" id="WP_377115424.1">
    <property type="nucleotide sequence ID" value="NZ_JBHTHZ010000009.1"/>
</dbReference>
<dbReference type="EMBL" id="JBHTHZ010000009">
    <property type="protein sequence ID" value="MFD0794295.1"/>
    <property type="molecule type" value="Genomic_DNA"/>
</dbReference>
<feature type="transmembrane region" description="Helical" evidence="1">
    <location>
        <begin position="86"/>
        <end position="110"/>
    </location>
</feature>
<keyword evidence="1" id="KW-0472">Membrane</keyword>
<name>A0ABW3ATW1_9SPHI</name>
<evidence type="ECO:0000256" key="1">
    <source>
        <dbReference type="SAM" id="Phobius"/>
    </source>
</evidence>
<evidence type="ECO:0000313" key="3">
    <source>
        <dbReference type="Proteomes" id="UP001597010"/>
    </source>
</evidence>
<sequence>MYNILLTLHSLIRWFVLFSLLLAIYKAYTGVYAKRIFTKTDNRLRHWTATIAHIQLVIGMLLYTQSPNAVLSFKTVTINGHVTQPFFFGVVHLAMMLLAVTIITIGSAMAKRKPTDHAKFKTILIWFGMALFIILMAIPWPFSPLAQRPYLHGIG</sequence>